<feature type="domain" description="Reverse transcriptase Ty1/copia-type" evidence="1">
    <location>
        <begin position="133"/>
        <end position="260"/>
    </location>
</feature>
<comment type="caution">
    <text evidence="2">The sequence shown here is derived from an EMBL/GenBank/DDBJ whole genome shotgun (WGS) entry which is preliminary data.</text>
</comment>
<dbReference type="InterPro" id="IPR013103">
    <property type="entry name" value="RVT_2"/>
</dbReference>
<evidence type="ECO:0000313" key="2">
    <source>
        <dbReference type="EMBL" id="RDX73707.1"/>
    </source>
</evidence>
<organism evidence="2 3">
    <name type="scientific">Mucuna pruriens</name>
    <name type="common">Velvet bean</name>
    <name type="synonym">Dolichos pruriens</name>
    <dbReference type="NCBI Taxonomy" id="157652"/>
    <lineage>
        <taxon>Eukaryota</taxon>
        <taxon>Viridiplantae</taxon>
        <taxon>Streptophyta</taxon>
        <taxon>Embryophyta</taxon>
        <taxon>Tracheophyta</taxon>
        <taxon>Spermatophyta</taxon>
        <taxon>Magnoliopsida</taxon>
        <taxon>eudicotyledons</taxon>
        <taxon>Gunneridae</taxon>
        <taxon>Pentapetalae</taxon>
        <taxon>rosids</taxon>
        <taxon>fabids</taxon>
        <taxon>Fabales</taxon>
        <taxon>Fabaceae</taxon>
        <taxon>Papilionoideae</taxon>
        <taxon>50 kb inversion clade</taxon>
        <taxon>NPAAA clade</taxon>
        <taxon>indigoferoid/millettioid clade</taxon>
        <taxon>Phaseoleae</taxon>
        <taxon>Mucuna</taxon>
    </lineage>
</organism>
<dbReference type="Proteomes" id="UP000257109">
    <property type="component" value="Unassembled WGS sequence"/>
</dbReference>
<dbReference type="OrthoDB" id="1301386at2759"/>
<dbReference type="Pfam" id="PF07727">
    <property type="entry name" value="RVT_2"/>
    <property type="match status" value="1"/>
</dbReference>
<feature type="non-terminal residue" evidence="2">
    <location>
        <position position="1"/>
    </location>
</feature>
<dbReference type="STRING" id="157652.A0A371F610"/>
<name>A0A371F610_MUCPR</name>
<proteinExistence type="predicted"/>
<evidence type="ECO:0000313" key="3">
    <source>
        <dbReference type="Proteomes" id="UP000257109"/>
    </source>
</evidence>
<gene>
    <name evidence="2" type="ORF">CR513_46652</name>
</gene>
<accession>A0A371F610</accession>
<dbReference type="EMBL" id="QJKJ01010433">
    <property type="protein sequence ID" value="RDX73707.1"/>
    <property type="molecule type" value="Genomic_DNA"/>
</dbReference>
<keyword evidence="3" id="KW-1185">Reference proteome</keyword>
<reference evidence="2" key="1">
    <citation type="submission" date="2018-05" db="EMBL/GenBank/DDBJ databases">
        <title>Draft genome of Mucuna pruriens seed.</title>
        <authorList>
            <person name="Nnadi N.E."/>
            <person name="Vos R."/>
            <person name="Hasami M.H."/>
            <person name="Devisetty U.K."/>
            <person name="Aguiy J.C."/>
        </authorList>
    </citation>
    <scope>NUCLEOTIDE SEQUENCE [LARGE SCALE GENOMIC DNA]</scope>
    <source>
        <strain evidence="2">JCA_2017</strain>
    </source>
</reference>
<evidence type="ECO:0000259" key="1">
    <source>
        <dbReference type="Pfam" id="PF07727"/>
    </source>
</evidence>
<dbReference type="AlphaFoldDB" id="A0A371F610"/>
<sequence>MSNNLQVVPHKKLNKTSYELWKGHPLSLNYLQMWHVFSYDKSCVNIENFEPRRSKRIRTKTNFAPDFITSFFKTINSELYSIASNHTCKLVDFWGKETINSELYSIASNHTCKLVDLHKGNRTIDSNFDSNPALIAIHNLVTHQMDVKITFLIGDLKEEIYVKQPKSLIVSRHKQWYENLNNTLVNYGFAINTFDFCVYVEMIGSNCVIIYLYMDDILIIFVTSLNVVFEIKEFLNSKFKMKDLGEVDVILGIKIQKNENDLLPKNSIFDVVLARIPYDPSIHLKINGGTNFLQSKY</sequence>
<protein>
    <recommendedName>
        <fullName evidence="1">Reverse transcriptase Ty1/copia-type domain-containing protein</fullName>
    </recommendedName>
</protein>